<comment type="caution">
    <text evidence="4">The sequence shown here is derived from an EMBL/GenBank/DDBJ whole genome shotgun (WGS) entry which is preliminary data.</text>
</comment>
<evidence type="ECO:0000313" key="5">
    <source>
        <dbReference type="Proteomes" id="UP001589748"/>
    </source>
</evidence>
<dbReference type="Pfam" id="PF02771">
    <property type="entry name" value="Acyl-CoA_dh_N"/>
    <property type="match status" value="1"/>
</dbReference>
<dbReference type="InterPro" id="IPR009100">
    <property type="entry name" value="AcylCoA_DH/oxidase_NM_dom_sf"/>
</dbReference>
<dbReference type="InterPro" id="IPR046373">
    <property type="entry name" value="Acyl-CoA_Oxase/DH_mid-dom_sf"/>
</dbReference>
<evidence type="ECO:0000256" key="1">
    <source>
        <dbReference type="ARBA" id="ARBA00023002"/>
    </source>
</evidence>
<keyword evidence="1" id="KW-0560">Oxidoreductase</keyword>
<feature type="domain" description="Acyl-CoA dehydrogenase/oxidase N-terminal" evidence="2">
    <location>
        <begin position="29"/>
        <end position="123"/>
    </location>
</feature>
<dbReference type="InterPro" id="IPR036250">
    <property type="entry name" value="AcylCo_DH-like_C"/>
</dbReference>
<dbReference type="PANTHER" id="PTHR43884">
    <property type="entry name" value="ACYL-COA DEHYDROGENASE"/>
    <property type="match status" value="1"/>
</dbReference>
<keyword evidence="5" id="KW-1185">Reference proteome</keyword>
<dbReference type="PIRSF" id="PIRSF016578">
    <property type="entry name" value="HsaA"/>
    <property type="match status" value="1"/>
</dbReference>
<dbReference type="InterPro" id="IPR013786">
    <property type="entry name" value="AcylCoA_DH/ox_N"/>
</dbReference>
<protein>
    <submittedName>
        <fullName evidence="4">Acyl-CoA dehydrogenase family protein</fullName>
    </submittedName>
</protein>
<evidence type="ECO:0000259" key="3">
    <source>
        <dbReference type="Pfam" id="PF08028"/>
    </source>
</evidence>
<evidence type="ECO:0000313" key="4">
    <source>
        <dbReference type="EMBL" id="MFB9377183.1"/>
    </source>
</evidence>
<dbReference type="InterPro" id="IPR037069">
    <property type="entry name" value="AcylCoA_DH/ox_N_sf"/>
</dbReference>
<reference evidence="4 5" key="1">
    <citation type="submission" date="2024-09" db="EMBL/GenBank/DDBJ databases">
        <authorList>
            <person name="Sun Q."/>
            <person name="Mori K."/>
        </authorList>
    </citation>
    <scope>NUCLEOTIDE SEQUENCE [LARGE SCALE GENOMIC DNA]</scope>
    <source>
        <strain evidence="4 5">TISTR 1856</strain>
    </source>
</reference>
<proteinExistence type="predicted"/>
<sequence>MSAVSTPLPVTERLRLARGRIAPLLEGIAAGVVQREQDHVLPYEPVRALVEAGFGRLRVPVEHGGDGLDLPALAEILVDVAAADSNLPQIFRGHIAWVEQLLTLGETDRAYRDAWYARIVAGEFVGNAWSETGSGVTGKQQTVVTEGPGGLRVDGRKFYTTGSIFADWTDATARRVGPGQSPDDDDLEVVTAIVRTRQPGVQISDDWDGFGQQLTGTGTIVFTGAEVDAADVRPFAERFRFQTALYQLVLLAVHAGIAEAVERDAGHEVRTRTRSYTHGLAPLVRHDAQVLAVVGEISAVAWTARQLVRGAAEALQAAADTAHDRDSAADQAANAVAEIRTAQAQTVLSESVPRAATLLFNTLGASGVGRGKDLDRHWRNARTVASHNPVIYKTRIVGDFSVNGTTPPYVWDIGTHASVAAAAGSEG</sequence>
<dbReference type="SUPFAM" id="SSF56645">
    <property type="entry name" value="Acyl-CoA dehydrogenase NM domain-like"/>
    <property type="match status" value="1"/>
</dbReference>
<dbReference type="Gene3D" id="1.10.540.10">
    <property type="entry name" value="Acyl-CoA dehydrogenase/oxidase, N-terminal domain"/>
    <property type="match status" value="1"/>
</dbReference>
<dbReference type="Proteomes" id="UP001589748">
    <property type="component" value="Unassembled WGS sequence"/>
</dbReference>
<dbReference type="Gene3D" id="2.40.110.10">
    <property type="entry name" value="Butyryl-CoA Dehydrogenase, subunit A, domain 2"/>
    <property type="match status" value="1"/>
</dbReference>
<accession>A0ABV5LSZ4</accession>
<organism evidence="4 5">
    <name type="scientific">Kineococcus gynurae</name>
    <dbReference type="NCBI Taxonomy" id="452979"/>
    <lineage>
        <taxon>Bacteria</taxon>
        <taxon>Bacillati</taxon>
        <taxon>Actinomycetota</taxon>
        <taxon>Actinomycetes</taxon>
        <taxon>Kineosporiales</taxon>
        <taxon>Kineosporiaceae</taxon>
        <taxon>Kineococcus</taxon>
    </lineage>
</organism>
<gene>
    <name evidence="4" type="ORF">ACFFVI_09385</name>
</gene>
<dbReference type="SUPFAM" id="SSF47203">
    <property type="entry name" value="Acyl-CoA dehydrogenase C-terminal domain-like"/>
    <property type="match status" value="1"/>
</dbReference>
<dbReference type="InterPro" id="IPR013107">
    <property type="entry name" value="Acyl-CoA_DH_C"/>
</dbReference>
<dbReference type="PANTHER" id="PTHR43884:SF12">
    <property type="entry name" value="ISOVALERYL-COA DEHYDROGENASE, MITOCHONDRIAL-RELATED"/>
    <property type="match status" value="1"/>
</dbReference>
<dbReference type="EMBL" id="JBHMDM010000004">
    <property type="protein sequence ID" value="MFB9377183.1"/>
    <property type="molecule type" value="Genomic_DNA"/>
</dbReference>
<evidence type="ECO:0000259" key="2">
    <source>
        <dbReference type="Pfam" id="PF02771"/>
    </source>
</evidence>
<dbReference type="Gene3D" id="1.20.140.10">
    <property type="entry name" value="Butyryl-CoA Dehydrogenase, subunit A, domain 3"/>
    <property type="match status" value="1"/>
</dbReference>
<name>A0ABV5LSZ4_9ACTN</name>
<feature type="domain" description="Acyl-CoA dehydrogenase C-terminal" evidence="3">
    <location>
        <begin position="250"/>
        <end position="388"/>
    </location>
</feature>
<dbReference type="Pfam" id="PF08028">
    <property type="entry name" value="Acyl-CoA_dh_2"/>
    <property type="match status" value="1"/>
</dbReference>
<dbReference type="RefSeq" id="WP_380134949.1">
    <property type="nucleotide sequence ID" value="NZ_JBHLUI010000003.1"/>
</dbReference>